<feature type="domain" description="P-type ATPase A" evidence="2">
    <location>
        <begin position="3"/>
        <end position="39"/>
    </location>
</feature>
<proteinExistence type="predicted"/>
<feature type="region of interest" description="Disordered" evidence="1">
    <location>
        <begin position="96"/>
        <end position="129"/>
    </location>
</feature>
<dbReference type="InterPro" id="IPR039720">
    <property type="entry name" value="TMEM94"/>
</dbReference>
<dbReference type="STRING" id="6205.A0A158RDW8"/>
<dbReference type="AlphaFoldDB" id="A0A158RDW8"/>
<sequence>MTYRDGDLVNVPVSLLVEGDIINLRPGQSIGCDCVLVTDAPALVQPDSRMEQLLLHLGRISRMCFVDKKGIISLPIPTPEKLFFFRERQNRHRKAMRTRSLGPNPIPPSNEFLAPPPPPSSPIGKSRSQIEARNITSYRAAEGGFGRSQGRRTSIQSNTCVSEILNINSSPDCLYKPRFESPKWGRYLECLKPIGLNLLLNNCQPLTREHYAAFGGHLTRMTAANRQCFTKDEFQSEGEAVAVVNNRCLCGLAYHMGFRFSALQHYSFVTSLGIYKAIEKSGNCFIRPKSAVFNNRQKENLLYFRSQALRIQEAYASVPKDNSNEPVPVPNCFCTIYREAMSCGYHVMTQGSGDLVTALCTNFWNGRELLPLTDSERSKMLDFYNLNVSTSYCLAFAYMPLLQSTPLVQDNRPNGDYVDQAPLPVLKLPVNFELRSRLTARPSSTSMARPGEAPFDSLESVQQHPKRRPTRNAAFPNVSVVSGSGMGPRKVSNIDKKQKSRSRLPRVAFSCGSLPRLSHQTNSSTNATSDFPVDSAALQDAFSKQIFLGMVSLQYQAMPGIVETIRKLNQACIRFVHFSQDNQLRSRVFAERLGLEADWNCHISLADPPSEVSRTPSQDTRDGHLAAASSRTSTGAGLLRQQNGSLGYGGFAVLKQPYSLSSPNVTRSCVSSRVSIRIRTSFSSMDRSVVAEAASSSSAPLIEGESGQTTNGDVWFGFDLDTEVQEGRPQWAAPYASAEVSSTSINILPEGTRKSLSSEDSFLSSSSPSSSSSSSEVKSVDGDVQEELKGNPQLEEDAYNYVFANKSRLPSGIRNIRSHLQNVDNVPLKVSLFTDCTASAVDEMMEIMQEYGETICVVGSCLSMSNAELFCRGDTAIALFPLLPRVCGHEPTSPATDDTINCSDLPLLSIAGRLVALGAALTSRASLADFDILQLISQAHASVNNIHLCIIFAIASSFAVALFYFLSLAFLPVFPVQFCTTDTTQQSDALMWLPPVLLGATGPMESSGGAVVGYIAIGGQVLWLIVVVIPCLATSIFGRTVERNQPLQQPPVKRNEIFSRERILRLLWLTTARFFPSVVVCWTVSLIQTFITCPTPIDHRLICLPYDLPNSAYANTSFVKLPEYAAVLLSVNVSEEISFFLLVIYLVLISFSYANSGQWIYRWRLGTNLPWFILAVLILLVHSIYLAIVLLRNGEILTNEHNFPLLVTLACGLLWCPILLLVNEIINWKERAITNAEDRFAKLFFDTKLGMYSPV</sequence>
<feature type="compositionally biased region" description="Low complexity" evidence="1">
    <location>
        <begin position="626"/>
        <end position="635"/>
    </location>
</feature>
<protein>
    <submittedName>
        <fullName evidence="5">CABIT domain-containing protein</fullName>
    </submittedName>
</protein>
<feature type="compositionally biased region" description="Low complexity" evidence="1">
    <location>
        <begin position="758"/>
        <end position="777"/>
    </location>
</feature>
<feature type="region of interest" description="Disordered" evidence="1">
    <location>
        <begin position="440"/>
        <end position="505"/>
    </location>
</feature>
<dbReference type="SUPFAM" id="SSF81653">
    <property type="entry name" value="Calcium ATPase, transduction domain A"/>
    <property type="match status" value="1"/>
</dbReference>
<evidence type="ECO:0000313" key="3">
    <source>
        <dbReference type="EMBL" id="VDM30386.1"/>
    </source>
</evidence>
<dbReference type="PANTHER" id="PTHR13219:SF6">
    <property type="entry name" value="TRANSMEMBRANE PROTEIN 94"/>
    <property type="match status" value="1"/>
</dbReference>
<dbReference type="Pfam" id="PF00122">
    <property type="entry name" value="E1-E2_ATPase"/>
    <property type="match status" value="1"/>
</dbReference>
<gene>
    <name evidence="3" type="ORF">TTAC_LOCUS6214</name>
</gene>
<evidence type="ECO:0000259" key="2">
    <source>
        <dbReference type="Pfam" id="PF00122"/>
    </source>
</evidence>
<dbReference type="WBParaSite" id="TTAC_0000622901-mRNA-1">
    <property type="protein sequence ID" value="TTAC_0000622901-mRNA-1"/>
    <property type="gene ID" value="TTAC_0000622901"/>
</dbReference>
<feature type="region of interest" description="Disordered" evidence="1">
    <location>
        <begin position="757"/>
        <end position="783"/>
    </location>
</feature>
<dbReference type="InterPro" id="IPR008250">
    <property type="entry name" value="ATPase_P-typ_transduc_dom_A_sf"/>
</dbReference>
<feature type="compositionally biased region" description="Pro residues" evidence="1">
    <location>
        <begin position="104"/>
        <end position="121"/>
    </location>
</feature>
<dbReference type="InterPro" id="IPR023298">
    <property type="entry name" value="ATPase_P-typ_TM_dom_sf"/>
</dbReference>
<reference evidence="3 4" key="2">
    <citation type="submission" date="2018-11" db="EMBL/GenBank/DDBJ databases">
        <authorList>
            <consortium name="Pathogen Informatics"/>
        </authorList>
    </citation>
    <scope>NUCLEOTIDE SEQUENCE [LARGE SCALE GENOMIC DNA]</scope>
</reference>
<dbReference type="Proteomes" id="UP000274429">
    <property type="component" value="Unassembled WGS sequence"/>
</dbReference>
<accession>A0A158RDW8</accession>
<evidence type="ECO:0000313" key="4">
    <source>
        <dbReference type="Proteomes" id="UP000274429"/>
    </source>
</evidence>
<dbReference type="PANTHER" id="PTHR13219">
    <property type="entry name" value="TRANSMEMBRANE PROTEIN 94"/>
    <property type="match status" value="1"/>
</dbReference>
<name>A0A158RDW8_HYDTA</name>
<evidence type="ECO:0000313" key="5">
    <source>
        <dbReference type="WBParaSite" id="TTAC_0000622901-mRNA-1"/>
    </source>
</evidence>
<evidence type="ECO:0000256" key="1">
    <source>
        <dbReference type="SAM" id="MobiDB-lite"/>
    </source>
</evidence>
<dbReference type="SUPFAM" id="SSF81665">
    <property type="entry name" value="Calcium ATPase, transmembrane domain M"/>
    <property type="match status" value="1"/>
</dbReference>
<keyword evidence="4" id="KW-1185">Reference proteome</keyword>
<feature type="region of interest" description="Disordered" evidence="1">
    <location>
        <begin position="608"/>
        <end position="635"/>
    </location>
</feature>
<dbReference type="Gene3D" id="2.70.150.10">
    <property type="entry name" value="Calcium-transporting ATPase, cytoplasmic transduction domain A"/>
    <property type="match status" value="1"/>
</dbReference>
<dbReference type="InterPro" id="IPR059000">
    <property type="entry name" value="ATPase_P-type_domA"/>
</dbReference>
<dbReference type="OrthoDB" id="5568754at2759"/>
<organism evidence="5">
    <name type="scientific">Hydatigena taeniaeformis</name>
    <name type="common">Feline tapeworm</name>
    <name type="synonym">Taenia taeniaeformis</name>
    <dbReference type="NCBI Taxonomy" id="6205"/>
    <lineage>
        <taxon>Eukaryota</taxon>
        <taxon>Metazoa</taxon>
        <taxon>Spiralia</taxon>
        <taxon>Lophotrochozoa</taxon>
        <taxon>Platyhelminthes</taxon>
        <taxon>Cestoda</taxon>
        <taxon>Eucestoda</taxon>
        <taxon>Cyclophyllidea</taxon>
        <taxon>Taeniidae</taxon>
        <taxon>Hydatigera</taxon>
    </lineage>
</organism>
<reference evidence="5" key="1">
    <citation type="submission" date="2016-04" db="UniProtKB">
        <authorList>
            <consortium name="WormBaseParasite"/>
        </authorList>
    </citation>
    <scope>IDENTIFICATION</scope>
</reference>
<dbReference type="EMBL" id="UYWX01020295">
    <property type="protein sequence ID" value="VDM30386.1"/>
    <property type="molecule type" value="Genomic_DNA"/>
</dbReference>